<dbReference type="Ensembl" id="ENSAMET00000042577.1">
    <property type="protein sequence ID" value="ENSAMEP00000029398.1"/>
    <property type="gene ID" value="ENSAMEG00000030978.1"/>
</dbReference>
<organism evidence="2 3">
    <name type="scientific">Ailuropoda melanoleuca</name>
    <name type="common">Giant panda</name>
    <dbReference type="NCBI Taxonomy" id="9646"/>
    <lineage>
        <taxon>Eukaryota</taxon>
        <taxon>Metazoa</taxon>
        <taxon>Chordata</taxon>
        <taxon>Craniata</taxon>
        <taxon>Vertebrata</taxon>
        <taxon>Euteleostomi</taxon>
        <taxon>Mammalia</taxon>
        <taxon>Eutheria</taxon>
        <taxon>Laurasiatheria</taxon>
        <taxon>Carnivora</taxon>
        <taxon>Caniformia</taxon>
        <taxon>Ursidae</taxon>
        <taxon>Ailuropoda</taxon>
    </lineage>
</organism>
<dbReference type="PANTHER" id="PTHR31254">
    <property type="entry name" value="HYPOTHETICAL PROTEIN LOC690617"/>
    <property type="match status" value="1"/>
</dbReference>
<keyword evidence="3" id="KW-1185">Reference proteome</keyword>
<dbReference type="PANTHER" id="PTHR31254:SF1">
    <property type="entry name" value="TEKTIN BUNDLE-INTERACTING PROTEIN 1"/>
    <property type="match status" value="1"/>
</dbReference>
<dbReference type="Pfam" id="PF15041">
    <property type="entry name" value="TKTI1"/>
    <property type="match status" value="1"/>
</dbReference>
<reference evidence="2 3" key="1">
    <citation type="journal article" date="2010" name="Nature">
        <title>The sequence and de novo assembly of the giant panda genome.</title>
        <authorList>
            <person name="Li R."/>
            <person name="Fan W."/>
            <person name="Tian G."/>
            <person name="Zhu H."/>
            <person name="He L."/>
            <person name="Cai J."/>
            <person name="Huang Q."/>
            <person name="Cai Q."/>
            <person name="Li B."/>
            <person name="Bai Y."/>
            <person name="Zhang Z."/>
            <person name="Zhang Y."/>
            <person name="Wang W."/>
            <person name="Li J."/>
            <person name="Wei F."/>
            <person name="Li H."/>
            <person name="Jian M."/>
            <person name="Li J."/>
            <person name="Zhang Z."/>
            <person name="Nielsen R."/>
            <person name="Li D."/>
            <person name="Gu W."/>
            <person name="Yang Z."/>
            <person name="Xuan Z."/>
            <person name="Ryder O.A."/>
            <person name="Leung F.C."/>
            <person name="Zhou Y."/>
            <person name="Cao J."/>
            <person name="Sun X."/>
            <person name="Fu Y."/>
            <person name="Fang X."/>
            <person name="Guo X."/>
            <person name="Wang B."/>
            <person name="Hou R."/>
            <person name="Shen F."/>
            <person name="Mu B."/>
            <person name="Ni P."/>
            <person name="Lin R."/>
            <person name="Qian W."/>
            <person name="Wang G."/>
            <person name="Yu C."/>
            <person name="Nie W."/>
            <person name="Wang J."/>
            <person name="Wu Z."/>
            <person name="Liang H."/>
            <person name="Min J."/>
            <person name="Wu Q."/>
            <person name="Cheng S."/>
            <person name="Ruan J."/>
            <person name="Wang M."/>
            <person name="Shi Z."/>
            <person name="Wen M."/>
            <person name="Liu B."/>
            <person name="Ren X."/>
            <person name="Zheng H."/>
            <person name="Dong D."/>
            <person name="Cook K."/>
            <person name="Shan G."/>
            <person name="Zhang H."/>
            <person name="Kosiol C."/>
            <person name="Xie X."/>
            <person name="Lu Z."/>
            <person name="Zheng H."/>
            <person name="Li Y."/>
            <person name="Steiner C.C."/>
            <person name="Lam T.T."/>
            <person name="Lin S."/>
            <person name="Zhang Q."/>
            <person name="Li G."/>
            <person name="Tian J."/>
            <person name="Gong T."/>
            <person name="Liu H."/>
            <person name="Zhang D."/>
            <person name="Fang L."/>
            <person name="Ye C."/>
            <person name="Zhang J."/>
            <person name="Hu W."/>
            <person name="Xu A."/>
            <person name="Ren Y."/>
            <person name="Zhang G."/>
            <person name="Bruford M.W."/>
            <person name="Li Q."/>
            <person name="Ma L."/>
            <person name="Guo Y."/>
            <person name="An N."/>
            <person name="Hu Y."/>
            <person name="Zheng Y."/>
            <person name="Shi Y."/>
            <person name="Li Z."/>
            <person name="Liu Q."/>
            <person name="Chen Y."/>
            <person name="Zhao J."/>
            <person name="Qu N."/>
            <person name="Zhao S."/>
            <person name="Tian F."/>
            <person name="Wang X."/>
            <person name="Wang H."/>
            <person name="Xu L."/>
            <person name="Liu X."/>
            <person name="Vinar T."/>
            <person name="Wang Y."/>
            <person name="Lam T.W."/>
            <person name="Yiu S.M."/>
            <person name="Liu S."/>
            <person name="Zhang H."/>
            <person name="Li D."/>
            <person name="Huang Y."/>
            <person name="Wang X."/>
            <person name="Yang G."/>
            <person name="Jiang Z."/>
            <person name="Wang J."/>
            <person name="Qin N."/>
            <person name="Li L."/>
            <person name="Li J."/>
            <person name="Bolund L."/>
            <person name="Kristiansen K."/>
            <person name="Wong G.K."/>
            <person name="Olson M."/>
            <person name="Zhang X."/>
            <person name="Li S."/>
            <person name="Yang H."/>
            <person name="Wang J."/>
            <person name="Wang J."/>
        </authorList>
    </citation>
    <scope>NUCLEOTIDE SEQUENCE [LARGE SCALE GENOMIC DNA]</scope>
</reference>
<protein>
    <submittedName>
        <fullName evidence="2">Uncharacterized protein</fullName>
    </submittedName>
</protein>
<accession>A0A7N5JRX2</accession>
<reference evidence="2" key="3">
    <citation type="submission" date="2025-09" db="UniProtKB">
        <authorList>
            <consortium name="Ensembl"/>
        </authorList>
    </citation>
    <scope>IDENTIFICATION</scope>
</reference>
<evidence type="ECO:0000256" key="1">
    <source>
        <dbReference type="SAM" id="MobiDB-lite"/>
    </source>
</evidence>
<gene>
    <name evidence="2" type="primary">TEKTIP1</name>
</gene>
<dbReference type="Proteomes" id="UP000008912">
    <property type="component" value="Unassembled WGS sequence"/>
</dbReference>
<proteinExistence type="predicted"/>
<dbReference type="OrthoDB" id="9895442at2759"/>
<evidence type="ECO:0000313" key="3">
    <source>
        <dbReference type="Proteomes" id="UP000008912"/>
    </source>
</evidence>
<sequence length="284" mass="32239">MGAPGRAWGARGSRPPPHLCPLPPGSAVLPGAGGSCLDGGQRCPVPLPGHRMRPLSLSTMAPQAFQAGAPEDPEADMQTLRQEAARPYVPLGTLEADFPARLYRDDYLSLEGPRWTPAIRQAVCWKYAPMGRDAAGQLWYTGLTNSESREAWYTLPRALDSPYREAYARWHGCHSHQERSMPSAYTQRLRETAWYDPVLPAQYRAPSTRWGSTLWKDRPIRGKEYVVNRHRYRVETPWQGSDYVPFLSAPQRPRYTTQSYRQWDLEPYCPSTNQRPSSIYTPIH</sequence>
<evidence type="ECO:0000313" key="2">
    <source>
        <dbReference type="Ensembl" id="ENSAMEP00000029398.1"/>
    </source>
</evidence>
<feature type="region of interest" description="Disordered" evidence="1">
    <location>
        <begin position="1"/>
        <end position="22"/>
    </location>
</feature>
<dbReference type="AlphaFoldDB" id="A0A7N5JRX2"/>
<name>A0A7N5JRX2_AILME</name>
<reference evidence="2" key="2">
    <citation type="submission" date="2025-08" db="UniProtKB">
        <authorList>
            <consortium name="Ensembl"/>
        </authorList>
    </citation>
    <scope>IDENTIFICATION</scope>
</reference>
<dbReference type="InterPro" id="IPR029203">
    <property type="entry name" value="TKTI1"/>
</dbReference>
<dbReference type="GeneTree" id="ENSGT00390000004282"/>